<dbReference type="OrthoDB" id="6612291at2759"/>
<dbReference type="GO" id="GO:0005351">
    <property type="term" value="F:carbohydrate:proton symporter activity"/>
    <property type="evidence" value="ECO:0007669"/>
    <property type="project" value="TreeGrafter"/>
</dbReference>
<dbReference type="EMBL" id="VIFY01000040">
    <property type="protein sequence ID" value="TQB73675.1"/>
    <property type="molecule type" value="Genomic_DNA"/>
</dbReference>
<dbReference type="InterPro" id="IPR003663">
    <property type="entry name" value="Sugar/inositol_transpt"/>
</dbReference>
<dbReference type="InterPro" id="IPR050360">
    <property type="entry name" value="MFS_Sugar_Transporters"/>
</dbReference>
<dbReference type="PRINTS" id="PR00171">
    <property type="entry name" value="SUGRTRNSPORT"/>
</dbReference>
<keyword evidence="3 7" id="KW-0813">Transport</keyword>
<dbReference type="GO" id="GO:0016020">
    <property type="term" value="C:membrane"/>
    <property type="evidence" value="ECO:0007669"/>
    <property type="project" value="UniProtKB-SubCell"/>
</dbReference>
<comment type="subcellular location">
    <subcellularLocation>
        <location evidence="1">Membrane</location>
        <topology evidence="1">Multi-pass membrane protein</topology>
    </subcellularLocation>
</comment>
<protein>
    <recommendedName>
        <fullName evidence="9">Major facilitator superfamily (MFS) profile domain-containing protein</fullName>
    </recommendedName>
</protein>
<evidence type="ECO:0000313" key="11">
    <source>
        <dbReference type="Proteomes" id="UP000319663"/>
    </source>
</evidence>
<dbReference type="Pfam" id="PF00083">
    <property type="entry name" value="Sugar_tr"/>
    <property type="match status" value="1"/>
</dbReference>
<evidence type="ECO:0000256" key="2">
    <source>
        <dbReference type="ARBA" id="ARBA00010992"/>
    </source>
</evidence>
<evidence type="ECO:0000256" key="8">
    <source>
        <dbReference type="SAM" id="Phobius"/>
    </source>
</evidence>
<feature type="transmembrane region" description="Helical" evidence="8">
    <location>
        <begin position="145"/>
        <end position="165"/>
    </location>
</feature>
<dbReference type="NCBIfam" id="TIGR00879">
    <property type="entry name" value="SP"/>
    <property type="match status" value="1"/>
</dbReference>
<accession>A0A507QYE7</accession>
<evidence type="ECO:0000256" key="1">
    <source>
        <dbReference type="ARBA" id="ARBA00004141"/>
    </source>
</evidence>
<evidence type="ECO:0000256" key="3">
    <source>
        <dbReference type="ARBA" id="ARBA00022448"/>
    </source>
</evidence>
<dbReference type="PANTHER" id="PTHR48022">
    <property type="entry name" value="PLASTIDIC GLUCOSE TRANSPORTER 4"/>
    <property type="match status" value="1"/>
</dbReference>
<keyword evidence="4 8" id="KW-0812">Transmembrane</keyword>
<dbReference type="InterPro" id="IPR036259">
    <property type="entry name" value="MFS_trans_sf"/>
</dbReference>
<dbReference type="PROSITE" id="PS50850">
    <property type="entry name" value="MFS"/>
    <property type="match status" value="1"/>
</dbReference>
<sequence length="539" mass="60526">MDVMPGPSWLRGKPLVGAITTVCSSAFLLFGYDQGVMSGVDISEYWLQQMGHPSTLMLSTITALYDVGAFFGAIFAACFAERLGRRRTMILGSAIVIIGTILMGSCYERIQMMVGRVVTGIGVGYLTAVAPVYQSEICLPKDRGWHLSCQLTQMLLGIVISYWVNYGLYFCHGPVQWRFPLCLQLVFAVYCMVATFFLPDSPRWLMWNKSSPEAGVAVLAALRDRPADDPIVCAERDEILSAVQRESEEEGSWMDLLRDGGVAANKRFYLSLGIQFMQQMTGINIVTYYAPTIFQNSLGMTQEKSLFVGGFLQIWYILASFLTWYMIDSVGRRRLFISMAIGMCIVLVCEAICVRIDSHASNIAAVFFIFAFEACFTWGWMACVWVYPAEILPLKIRAKGAGLAAAADFLGNFLVVEITPPALKNIGYKTYIIFAIFNIVAAIIVWCFYPETTGLSLENIDLLFLPDDQEGHDVKTDERFYRRFQWRVVPKAWDAVKRSKAERRDRNTAIFIDAELADGKVLRNENQKESTVAHMENVS</sequence>
<organism evidence="10 11">
    <name type="scientific">Monascus purpureus</name>
    <name type="common">Red mold</name>
    <name type="synonym">Monascus anka</name>
    <dbReference type="NCBI Taxonomy" id="5098"/>
    <lineage>
        <taxon>Eukaryota</taxon>
        <taxon>Fungi</taxon>
        <taxon>Dikarya</taxon>
        <taxon>Ascomycota</taxon>
        <taxon>Pezizomycotina</taxon>
        <taxon>Eurotiomycetes</taxon>
        <taxon>Eurotiomycetidae</taxon>
        <taxon>Eurotiales</taxon>
        <taxon>Aspergillaceae</taxon>
        <taxon>Monascus</taxon>
    </lineage>
</organism>
<proteinExistence type="inferred from homology"/>
<dbReference type="PANTHER" id="PTHR48022:SF28">
    <property type="entry name" value="MAJOR FACILITATOR SUPERFAMILY (MFS) PROFILE DOMAIN-CONTAINING PROTEIN-RELATED"/>
    <property type="match status" value="1"/>
</dbReference>
<keyword evidence="6 8" id="KW-0472">Membrane</keyword>
<feature type="transmembrane region" description="Helical" evidence="8">
    <location>
        <begin position="306"/>
        <end position="327"/>
    </location>
</feature>
<evidence type="ECO:0000256" key="4">
    <source>
        <dbReference type="ARBA" id="ARBA00022692"/>
    </source>
</evidence>
<feature type="transmembrane region" description="Helical" evidence="8">
    <location>
        <begin position="89"/>
        <end position="107"/>
    </location>
</feature>
<feature type="transmembrane region" description="Helical" evidence="8">
    <location>
        <begin position="113"/>
        <end position="133"/>
    </location>
</feature>
<keyword evidence="11" id="KW-1185">Reference proteome</keyword>
<dbReference type="InterPro" id="IPR020846">
    <property type="entry name" value="MFS_dom"/>
</dbReference>
<dbReference type="PROSITE" id="PS00216">
    <property type="entry name" value="SUGAR_TRANSPORT_1"/>
    <property type="match status" value="1"/>
</dbReference>
<keyword evidence="5 8" id="KW-1133">Transmembrane helix</keyword>
<dbReference type="Gene3D" id="1.20.1250.20">
    <property type="entry name" value="MFS general substrate transporter like domains"/>
    <property type="match status" value="1"/>
</dbReference>
<evidence type="ECO:0000256" key="5">
    <source>
        <dbReference type="ARBA" id="ARBA00022989"/>
    </source>
</evidence>
<dbReference type="SUPFAM" id="SSF103473">
    <property type="entry name" value="MFS general substrate transporter"/>
    <property type="match status" value="1"/>
</dbReference>
<comment type="similarity">
    <text evidence="2 7">Belongs to the major facilitator superfamily. Sugar transporter (TC 2.A.1.1) family.</text>
</comment>
<dbReference type="InterPro" id="IPR005829">
    <property type="entry name" value="Sugar_transporter_CS"/>
</dbReference>
<dbReference type="Proteomes" id="UP000319663">
    <property type="component" value="Unassembled WGS sequence"/>
</dbReference>
<feature type="transmembrane region" description="Helical" evidence="8">
    <location>
        <begin position="177"/>
        <end position="198"/>
    </location>
</feature>
<comment type="caution">
    <text evidence="10">The sequence shown here is derived from an EMBL/GenBank/DDBJ whole genome shotgun (WGS) entry which is preliminary data.</text>
</comment>
<dbReference type="AlphaFoldDB" id="A0A507QYE7"/>
<feature type="transmembrane region" description="Helical" evidence="8">
    <location>
        <begin position="365"/>
        <end position="387"/>
    </location>
</feature>
<evidence type="ECO:0000313" key="10">
    <source>
        <dbReference type="EMBL" id="TQB73675.1"/>
    </source>
</evidence>
<evidence type="ECO:0000256" key="7">
    <source>
        <dbReference type="RuleBase" id="RU003346"/>
    </source>
</evidence>
<dbReference type="PROSITE" id="PS00217">
    <property type="entry name" value="SUGAR_TRANSPORT_2"/>
    <property type="match status" value="1"/>
</dbReference>
<feature type="transmembrane region" description="Helical" evidence="8">
    <location>
        <begin position="431"/>
        <end position="449"/>
    </location>
</feature>
<gene>
    <name evidence="10" type="ORF">MPDQ_005598</name>
</gene>
<evidence type="ECO:0000256" key="6">
    <source>
        <dbReference type="ARBA" id="ARBA00023136"/>
    </source>
</evidence>
<feature type="transmembrane region" description="Helical" evidence="8">
    <location>
        <begin position="12"/>
        <end position="32"/>
    </location>
</feature>
<dbReference type="FunFam" id="1.20.1250.20:FF:000090">
    <property type="entry name" value="MFS sugar transporter, putative"/>
    <property type="match status" value="1"/>
</dbReference>
<dbReference type="InterPro" id="IPR005828">
    <property type="entry name" value="MFS_sugar_transport-like"/>
</dbReference>
<feature type="transmembrane region" description="Helical" evidence="8">
    <location>
        <begin position="56"/>
        <end position="77"/>
    </location>
</feature>
<reference evidence="10 11" key="1">
    <citation type="submission" date="2019-06" db="EMBL/GenBank/DDBJ databases">
        <title>Wine fermentation using esterase from Monascus purpureus.</title>
        <authorList>
            <person name="Geng C."/>
            <person name="Zhang Y."/>
        </authorList>
    </citation>
    <scope>NUCLEOTIDE SEQUENCE [LARGE SCALE GENOMIC DNA]</scope>
    <source>
        <strain evidence="10">HQ1</strain>
    </source>
</reference>
<feature type="domain" description="Major facilitator superfamily (MFS) profile" evidence="9">
    <location>
        <begin position="19"/>
        <end position="453"/>
    </location>
</feature>
<evidence type="ECO:0000259" key="9">
    <source>
        <dbReference type="PROSITE" id="PS50850"/>
    </source>
</evidence>
<dbReference type="STRING" id="5098.A0A507QYE7"/>
<name>A0A507QYE7_MONPU</name>
<feature type="transmembrane region" description="Helical" evidence="8">
    <location>
        <begin position="333"/>
        <end position="353"/>
    </location>
</feature>